<dbReference type="GO" id="GO:0006420">
    <property type="term" value="P:arginyl-tRNA aminoacylation"/>
    <property type="evidence" value="ECO:0007669"/>
    <property type="project" value="InterPro"/>
</dbReference>
<dbReference type="AlphaFoldDB" id="A0AA38XG82"/>
<dbReference type="Gene3D" id="3.30.1360.70">
    <property type="entry name" value="Arginyl tRNA synthetase N-terminal domain"/>
    <property type="match status" value="1"/>
</dbReference>
<dbReference type="InterPro" id="IPR001278">
    <property type="entry name" value="Arg-tRNA-ligase"/>
</dbReference>
<evidence type="ECO:0000256" key="5">
    <source>
        <dbReference type="ARBA" id="ARBA00022840"/>
    </source>
</evidence>
<evidence type="ECO:0000256" key="4">
    <source>
        <dbReference type="ARBA" id="ARBA00022741"/>
    </source>
</evidence>
<dbReference type="InterPro" id="IPR009080">
    <property type="entry name" value="tRNAsynth_Ia_anticodon-bd"/>
</dbReference>
<protein>
    <recommendedName>
        <fullName evidence="2">arginine--tRNA ligase</fullName>
        <ecNumber evidence="2">6.1.1.19</ecNumber>
    </recommendedName>
</protein>
<dbReference type="SUPFAM" id="SSF52374">
    <property type="entry name" value="Nucleotidylyl transferase"/>
    <property type="match status" value="1"/>
</dbReference>
<dbReference type="SUPFAM" id="SSF47323">
    <property type="entry name" value="Anticodon-binding domain of a subclass of class I aminoacyl-tRNA synthetases"/>
    <property type="match status" value="1"/>
</dbReference>
<dbReference type="GO" id="GO:0004814">
    <property type="term" value="F:arginine-tRNA ligase activity"/>
    <property type="evidence" value="ECO:0007669"/>
    <property type="project" value="UniProtKB-EC"/>
</dbReference>
<dbReference type="PANTHER" id="PTHR11956:SF11">
    <property type="entry name" value="ARGININE--TRNA LIGASE, MITOCHONDRIAL-RELATED"/>
    <property type="match status" value="1"/>
</dbReference>
<dbReference type="InterPro" id="IPR014729">
    <property type="entry name" value="Rossmann-like_a/b/a_fold"/>
</dbReference>
<evidence type="ECO:0000256" key="2">
    <source>
        <dbReference type="ARBA" id="ARBA00012837"/>
    </source>
</evidence>
<dbReference type="Gene3D" id="3.40.50.620">
    <property type="entry name" value="HUPs"/>
    <property type="match status" value="1"/>
</dbReference>
<dbReference type="Pfam" id="PF00750">
    <property type="entry name" value="tRNA-synt_1d"/>
    <property type="match status" value="1"/>
</dbReference>
<sequence>MATTSKEGLERFLDAIGIPSQDSASISSEICSDPLAICFAHLADLLVQLTECDPNVAYKSIVWSGDLTHLVVVAPRLRIKNVKADDLAADLQRRFPPSELFGHPAQDGINLLFFFNHTTLARLLLPYIVDRGPSYGKHLPHDQPDPSQPKAERKKVVVDFSSPNLVGTGFNGLHLRSTIIGGFLASTYETLGWDVVRLNFLGDWGKPIGLLAAGWSKFGSEESLETDPLKHVSDVYGQIEQSNKDQQAARKAQEGEEDSNALATTEIEAERDQCCKRLEEGDQTTLDLWKKFRDLCVTRYIELYARLGITFDEYSGESQVTKDTIEEVENTLRDNDVYHETEEGWMIEFSKPEEKGLGSIKGRSSDGTTTYLLRDIAAVLERNRKYSFDKMIYVVSARQTAHFQQVKKAVDLLGHPGLALKLEHFSFGDTHGLVPKEGASGLFLGDILDQCRDAAKLVLETDQDTSGHFFGHDPITVADALGAMNLTVEELGSNRARTVNIDINSMATAGDYTGLSLQKWYTIISTRLGGVHIDRAELETTDYSIFEGEELPYADVLRLLIQFPGIARTFVFEKLESSHVVTYLFNVLDLMPRIWEAEGEAESSVQSLSKLALYECLRQTLENGMRLFGLVPIGSPNDLMNDALRPEAT</sequence>
<proteinExistence type="inferred from homology"/>
<feature type="domain" description="Arginyl-tRNA synthetase catalytic core" evidence="11">
    <location>
        <begin position="150"/>
        <end position="496"/>
    </location>
</feature>
<dbReference type="GO" id="GO:0032543">
    <property type="term" value="P:mitochondrial translation"/>
    <property type="evidence" value="ECO:0007669"/>
    <property type="project" value="TreeGrafter"/>
</dbReference>
<reference evidence="13" key="1">
    <citation type="submission" date="2022-10" db="EMBL/GenBank/DDBJ databases">
        <title>Culturing micro-colonial fungi from biological soil crusts in the Mojave desert and describing Neophaeococcomyces mojavensis, and introducing the new genera and species Taxawa tesnikishii.</title>
        <authorList>
            <person name="Kurbessoian T."/>
            <person name="Stajich J.E."/>
        </authorList>
    </citation>
    <scope>NUCLEOTIDE SEQUENCE</scope>
    <source>
        <strain evidence="13">TK_41</strain>
    </source>
</reference>
<evidence type="ECO:0000256" key="10">
    <source>
        <dbReference type="SAM" id="MobiDB-lite"/>
    </source>
</evidence>
<dbReference type="Proteomes" id="UP001172673">
    <property type="component" value="Unassembled WGS sequence"/>
</dbReference>
<organism evidence="13 14">
    <name type="scientific">Cladophialophora chaetospira</name>
    <dbReference type="NCBI Taxonomy" id="386627"/>
    <lineage>
        <taxon>Eukaryota</taxon>
        <taxon>Fungi</taxon>
        <taxon>Dikarya</taxon>
        <taxon>Ascomycota</taxon>
        <taxon>Pezizomycotina</taxon>
        <taxon>Eurotiomycetes</taxon>
        <taxon>Chaetothyriomycetidae</taxon>
        <taxon>Chaetothyriales</taxon>
        <taxon>Herpotrichiellaceae</taxon>
        <taxon>Cladophialophora</taxon>
    </lineage>
</organism>
<keyword evidence="3 9" id="KW-0436">Ligase</keyword>
<dbReference type="SUPFAM" id="SSF55190">
    <property type="entry name" value="Arginyl-tRNA synthetase (ArgRS), N-terminal 'additional' domain"/>
    <property type="match status" value="1"/>
</dbReference>
<evidence type="ECO:0000256" key="1">
    <source>
        <dbReference type="ARBA" id="ARBA00005594"/>
    </source>
</evidence>
<evidence type="ECO:0000256" key="8">
    <source>
        <dbReference type="ARBA" id="ARBA00049339"/>
    </source>
</evidence>
<dbReference type="GO" id="GO:0005739">
    <property type="term" value="C:mitochondrion"/>
    <property type="evidence" value="ECO:0007669"/>
    <property type="project" value="TreeGrafter"/>
</dbReference>
<dbReference type="InterPro" id="IPR036695">
    <property type="entry name" value="Arg-tRNA-synth_N_sf"/>
</dbReference>
<evidence type="ECO:0000313" key="14">
    <source>
        <dbReference type="Proteomes" id="UP001172673"/>
    </source>
</evidence>
<evidence type="ECO:0000313" key="13">
    <source>
        <dbReference type="EMBL" id="KAJ9612900.1"/>
    </source>
</evidence>
<evidence type="ECO:0000256" key="7">
    <source>
        <dbReference type="ARBA" id="ARBA00023146"/>
    </source>
</evidence>
<dbReference type="InterPro" id="IPR008909">
    <property type="entry name" value="DALR_anticod-bd"/>
</dbReference>
<keyword evidence="7 9" id="KW-0030">Aminoacyl-tRNA synthetase</keyword>
<feature type="domain" description="DALR anticodon binding" evidence="12">
    <location>
        <begin position="554"/>
        <end position="632"/>
    </location>
</feature>
<evidence type="ECO:0000259" key="11">
    <source>
        <dbReference type="Pfam" id="PF00750"/>
    </source>
</evidence>
<keyword evidence="4 9" id="KW-0547">Nucleotide-binding</keyword>
<keyword evidence="14" id="KW-1185">Reference proteome</keyword>
<name>A0AA38XG82_9EURO</name>
<dbReference type="GO" id="GO:0005524">
    <property type="term" value="F:ATP binding"/>
    <property type="evidence" value="ECO:0007669"/>
    <property type="project" value="UniProtKB-KW"/>
</dbReference>
<gene>
    <name evidence="13" type="ORF">H2200_002841</name>
</gene>
<evidence type="ECO:0000256" key="3">
    <source>
        <dbReference type="ARBA" id="ARBA00022598"/>
    </source>
</evidence>
<dbReference type="Gene3D" id="1.10.730.10">
    <property type="entry name" value="Isoleucyl-tRNA Synthetase, Domain 1"/>
    <property type="match status" value="1"/>
</dbReference>
<dbReference type="Pfam" id="PF05746">
    <property type="entry name" value="DALR_1"/>
    <property type="match status" value="1"/>
</dbReference>
<dbReference type="EMBL" id="JAPDRK010000004">
    <property type="protein sequence ID" value="KAJ9612900.1"/>
    <property type="molecule type" value="Genomic_DNA"/>
</dbReference>
<comment type="similarity">
    <text evidence="1 9">Belongs to the class-I aminoacyl-tRNA synthetase family.</text>
</comment>
<evidence type="ECO:0000256" key="9">
    <source>
        <dbReference type="RuleBase" id="RU363038"/>
    </source>
</evidence>
<comment type="catalytic activity">
    <reaction evidence="8">
        <text>tRNA(Arg) + L-arginine + ATP = L-arginyl-tRNA(Arg) + AMP + diphosphate</text>
        <dbReference type="Rhea" id="RHEA:20301"/>
        <dbReference type="Rhea" id="RHEA-COMP:9658"/>
        <dbReference type="Rhea" id="RHEA-COMP:9673"/>
        <dbReference type="ChEBI" id="CHEBI:30616"/>
        <dbReference type="ChEBI" id="CHEBI:32682"/>
        <dbReference type="ChEBI" id="CHEBI:33019"/>
        <dbReference type="ChEBI" id="CHEBI:78442"/>
        <dbReference type="ChEBI" id="CHEBI:78513"/>
        <dbReference type="ChEBI" id="CHEBI:456215"/>
        <dbReference type="EC" id="6.1.1.19"/>
    </reaction>
</comment>
<accession>A0AA38XG82</accession>
<dbReference type="InterPro" id="IPR035684">
    <property type="entry name" value="ArgRS_core"/>
</dbReference>
<feature type="region of interest" description="Disordered" evidence="10">
    <location>
        <begin position="243"/>
        <end position="263"/>
    </location>
</feature>
<dbReference type="PANTHER" id="PTHR11956">
    <property type="entry name" value="ARGINYL-TRNA SYNTHETASE"/>
    <property type="match status" value="1"/>
</dbReference>
<evidence type="ECO:0000259" key="12">
    <source>
        <dbReference type="Pfam" id="PF05746"/>
    </source>
</evidence>
<evidence type="ECO:0000256" key="6">
    <source>
        <dbReference type="ARBA" id="ARBA00022917"/>
    </source>
</evidence>
<keyword evidence="6 9" id="KW-0648">Protein biosynthesis</keyword>
<keyword evidence="5 9" id="KW-0067">ATP-binding</keyword>
<dbReference type="PRINTS" id="PR01038">
    <property type="entry name" value="TRNASYNTHARG"/>
</dbReference>
<dbReference type="EC" id="6.1.1.19" evidence="2"/>
<comment type="caution">
    <text evidence="13">The sequence shown here is derived from an EMBL/GenBank/DDBJ whole genome shotgun (WGS) entry which is preliminary data.</text>
</comment>